<accession>A0A7X0JJY3</accession>
<dbReference type="Proteomes" id="UP000585437">
    <property type="component" value="Unassembled WGS sequence"/>
</dbReference>
<evidence type="ECO:0000313" key="4">
    <source>
        <dbReference type="EMBL" id="MBB6508212.1"/>
    </source>
</evidence>
<gene>
    <name evidence="4" type="ORF">F4695_001544</name>
</gene>
<organism evidence="4 5">
    <name type="scientific">Rhizobium soli</name>
    <dbReference type="NCBI Taxonomy" id="424798"/>
    <lineage>
        <taxon>Bacteria</taxon>
        <taxon>Pseudomonadati</taxon>
        <taxon>Pseudomonadota</taxon>
        <taxon>Alphaproteobacteria</taxon>
        <taxon>Hyphomicrobiales</taxon>
        <taxon>Rhizobiaceae</taxon>
        <taxon>Rhizobium/Agrobacterium group</taxon>
        <taxon>Rhizobium</taxon>
    </lineage>
</organism>
<feature type="domain" description="Mannitol dehydrogenase N-terminal" evidence="2">
    <location>
        <begin position="29"/>
        <end position="275"/>
    </location>
</feature>
<proteinExistence type="predicted"/>
<dbReference type="RefSeq" id="WP_184654318.1">
    <property type="nucleotide sequence ID" value="NZ_JACHBU010000002.1"/>
</dbReference>
<dbReference type="PRINTS" id="PR00084">
    <property type="entry name" value="MTLDHDRGNASE"/>
</dbReference>
<evidence type="ECO:0000313" key="5">
    <source>
        <dbReference type="Proteomes" id="UP000585437"/>
    </source>
</evidence>
<reference evidence="4 5" key="1">
    <citation type="submission" date="2020-08" db="EMBL/GenBank/DDBJ databases">
        <title>The Agave Microbiome: Exploring the role of microbial communities in plant adaptations to desert environments.</title>
        <authorList>
            <person name="Partida-Martinez L.P."/>
        </authorList>
    </citation>
    <scope>NUCLEOTIDE SEQUENCE [LARGE SCALE GENOMIC DNA]</scope>
    <source>
        <strain evidence="4 5">AS3.12</strain>
    </source>
</reference>
<dbReference type="PANTHER" id="PTHR43362:SF1">
    <property type="entry name" value="MANNITOL DEHYDROGENASE 2-RELATED"/>
    <property type="match status" value="1"/>
</dbReference>
<name>A0A7X0JJY3_9HYPH</name>
<dbReference type="Pfam" id="PF01232">
    <property type="entry name" value="Mannitol_dh"/>
    <property type="match status" value="1"/>
</dbReference>
<dbReference type="InterPro" id="IPR050988">
    <property type="entry name" value="Mannitol_DH/Oxidoreductase"/>
</dbReference>
<evidence type="ECO:0000259" key="2">
    <source>
        <dbReference type="Pfam" id="PF01232"/>
    </source>
</evidence>
<feature type="domain" description="Mannitol dehydrogenase C-terminal" evidence="3">
    <location>
        <begin position="284"/>
        <end position="418"/>
    </location>
</feature>
<dbReference type="Gene3D" id="1.10.1040.10">
    <property type="entry name" value="N-(1-d-carboxylethyl)-l-norvaline Dehydrogenase, domain 2"/>
    <property type="match status" value="1"/>
</dbReference>
<dbReference type="AlphaFoldDB" id="A0A7X0JJY3"/>
<dbReference type="InterPro" id="IPR013131">
    <property type="entry name" value="Mannitol_DH_N"/>
</dbReference>
<dbReference type="PANTHER" id="PTHR43362">
    <property type="entry name" value="MANNITOL DEHYDROGENASE DSF1-RELATED"/>
    <property type="match status" value="1"/>
</dbReference>
<dbReference type="Gene3D" id="3.40.50.720">
    <property type="entry name" value="NAD(P)-binding Rossmann-like Domain"/>
    <property type="match status" value="1"/>
</dbReference>
<dbReference type="InterPro" id="IPR013118">
    <property type="entry name" value="Mannitol_DH_C"/>
</dbReference>
<dbReference type="EC" id="1.1.1.57" evidence="4"/>
<dbReference type="EMBL" id="JACHBU010000002">
    <property type="protein sequence ID" value="MBB6508212.1"/>
    <property type="molecule type" value="Genomic_DNA"/>
</dbReference>
<protein>
    <submittedName>
        <fullName evidence="4">Fructuronate reductase</fullName>
        <ecNumber evidence="4">1.1.1.57</ecNumber>
    </submittedName>
</protein>
<dbReference type="InterPro" id="IPR008927">
    <property type="entry name" value="6-PGluconate_DH-like_C_sf"/>
</dbReference>
<keyword evidence="5" id="KW-1185">Reference proteome</keyword>
<keyword evidence="1 4" id="KW-0560">Oxidoreductase</keyword>
<dbReference type="SUPFAM" id="SSF48179">
    <property type="entry name" value="6-phosphogluconate dehydrogenase C-terminal domain-like"/>
    <property type="match status" value="1"/>
</dbReference>
<dbReference type="Pfam" id="PF08125">
    <property type="entry name" value="Mannitol_dh_C"/>
    <property type="match status" value="1"/>
</dbReference>
<sequence length="469" mass="51481">MTLQRLSSATVLPETVTGPTFDRTKLRPGIVHFGLGAFHRAHQAVYTQKALEAEFGPWGIVAVNLRSPEPVKAIAEQDGLYSITVRDTEGDRSQVIGSTVDWICAADQRDQVLAYLASPDIRIVTLTVSEKAYGLHPTTGGLDPDHPSVAADLQNPQAPVGPIGFIVEGLALRRNLDVAPFTVLCCDNLPSNGKILRRLVLDMANRRDPALAEWIAENGAFPSSMVDRIVPAATEETRQRASRLLGVEDALALDTEPFLQWVIEDEFVSGRPQWEAAGALFAVDVEPYEKMKLRLLNGSHTLLAHLGLLDGLECTRDVMTVERHVRDVERHLNTVVKTLDPVPGIDLSAYIQQLLQRFANPTIAHRCAQIAMDTSQKIPQRIFGPAVEVLGQGEDGAAYAHVVGVWLAAVCRLQDCNDPRRDELLSAAAKSSDEQPSAPFFKIPGLFPQALIDSHAWRALVDAEMKQWR</sequence>
<dbReference type="InterPro" id="IPR013328">
    <property type="entry name" value="6PGD_dom2"/>
</dbReference>
<dbReference type="InterPro" id="IPR000669">
    <property type="entry name" value="Mannitol_DH"/>
</dbReference>
<dbReference type="InterPro" id="IPR036291">
    <property type="entry name" value="NAD(P)-bd_dom_sf"/>
</dbReference>
<dbReference type="GO" id="GO:0008866">
    <property type="term" value="F:fructuronate reductase activity"/>
    <property type="evidence" value="ECO:0007669"/>
    <property type="project" value="UniProtKB-EC"/>
</dbReference>
<dbReference type="SUPFAM" id="SSF51735">
    <property type="entry name" value="NAD(P)-binding Rossmann-fold domains"/>
    <property type="match status" value="1"/>
</dbReference>
<evidence type="ECO:0000256" key="1">
    <source>
        <dbReference type="ARBA" id="ARBA00023002"/>
    </source>
</evidence>
<comment type="caution">
    <text evidence="4">The sequence shown here is derived from an EMBL/GenBank/DDBJ whole genome shotgun (WGS) entry which is preliminary data.</text>
</comment>
<evidence type="ECO:0000259" key="3">
    <source>
        <dbReference type="Pfam" id="PF08125"/>
    </source>
</evidence>